<evidence type="ECO:0000313" key="1">
    <source>
        <dbReference type="EMBL" id="GFT07529.1"/>
    </source>
</evidence>
<sequence>MKNITLVFRLAPTDASEARAKNDVKVKPVVTMNPGAISECGILERTVDVEEFEWGFFFGLPNAINLNEGDLSHISDQRIKKNLKKMLYTYKPQKSKTTDVTMKLI</sequence>
<organism evidence="1 2">
    <name type="scientific">Nephila pilipes</name>
    <name type="common">Giant wood spider</name>
    <name type="synonym">Nephila maculata</name>
    <dbReference type="NCBI Taxonomy" id="299642"/>
    <lineage>
        <taxon>Eukaryota</taxon>
        <taxon>Metazoa</taxon>
        <taxon>Ecdysozoa</taxon>
        <taxon>Arthropoda</taxon>
        <taxon>Chelicerata</taxon>
        <taxon>Arachnida</taxon>
        <taxon>Araneae</taxon>
        <taxon>Araneomorphae</taxon>
        <taxon>Entelegynae</taxon>
        <taxon>Araneoidea</taxon>
        <taxon>Nephilidae</taxon>
        <taxon>Nephila</taxon>
    </lineage>
</organism>
<dbReference type="AlphaFoldDB" id="A0A8X6TEE1"/>
<evidence type="ECO:0000313" key="2">
    <source>
        <dbReference type="Proteomes" id="UP000887013"/>
    </source>
</evidence>
<gene>
    <name evidence="1" type="ORF">NPIL_100901</name>
</gene>
<proteinExistence type="predicted"/>
<comment type="caution">
    <text evidence="1">The sequence shown here is derived from an EMBL/GenBank/DDBJ whole genome shotgun (WGS) entry which is preliminary data.</text>
</comment>
<accession>A0A8X6TEE1</accession>
<dbReference type="Proteomes" id="UP000887013">
    <property type="component" value="Unassembled WGS sequence"/>
</dbReference>
<dbReference type="EMBL" id="BMAW01103106">
    <property type="protein sequence ID" value="GFT07529.1"/>
    <property type="molecule type" value="Genomic_DNA"/>
</dbReference>
<protein>
    <submittedName>
        <fullName evidence="1">Uncharacterized protein</fullName>
    </submittedName>
</protein>
<keyword evidence="2" id="KW-1185">Reference proteome</keyword>
<reference evidence="1" key="1">
    <citation type="submission" date="2020-08" db="EMBL/GenBank/DDBJ databases">
        <title>Multicomponent nature underlies the extraordinary mechanical properties of spider dragline silk.</title>
        <authorList>
            <person name="Kono N."/>
            <person name="Nakamura H."/>
            <person name="Mori M."/>
            <person name="Yoshida Y."/>
            <person name="Ohtoshi R."/>
            <person name="Malay A.D."/>
            <person name="Moran D.A.P."/>
            <person name="Tomita M."/>
            <person name="Numata K."/>
            <person name="Arakawa K."/>
        </authorList>
    </citation>
    <scope>NUCLEOTIDE SEQUENCE</scope>
</reference>
<name>A0A8X6TEE1_NEPPI</name>